<sequence length="403" mass="43074">MAVVLLVLALFSLACSTRATPYRFGVINDTNAFRGESPYPASSSTAVPPSSSSTTLQSAPTALKTATTGAGAAAVYAPAHGTDLHIHDPSIIYDASTASFYSYSVGPRMLIHQSPTLDGPWTELGSLLPADSIIPKGDRKAPWAPSTIQINGRFYCYYAVSNAGCRDSAVGVASSDSPGPGAWTDHGLLIQSGTGAGADQFPLNQSNTIDPSIFVDTDGSVYLTFGSFWTGIWEVKLGSDLISVAEDMDARHLAAEPGAIFPARKNANSICGDPTGGHPIEGSFLSYHGGWYYLWFSWGRCCEFKDERMRTNGKEYRIKVGRSTSAQGPFVDKQGKDLIDGGGETVYASNGDVFAPGGQGILSDGLGDILYYHYLNTSISYDFWEARLGYNRLEYVDGWPVAV</sequence>
<accession>A0ABR4KVA2</accession>
<evidence type="ECO:0000256" key="15">
    <source>
        <dbReference type="PIRNR" id="PIRNR026534"/>
    </source>
</evidence>
<dbReference type="CDD" id="cd18831">
    <property type="entry name" value="GH43_AnAbnA-like"/>
    <property type="match status" value="1"/>
</dbReference>
<comment type="function">
    <text evidence="14">Endo-1,5-alpha-L-arabinanase involved in degradation of pectin. Its preferred substrate is linear 1,5-alpha-L-arabinan.</text>
</comment>
<dbReference type="InterPro" id="IPR006710">
    <property type="entry name" value="Glyco_hydro_43"/>
</dbReference>
<dbReference type="PANTHER" id="PTHR43301:SF4">
    <property type="entry name" value="ARABINAN ENDO-1,5-ALPHA-L-ARABINOSIDASE B"/>
    <property type="match status" value="1"/>
</dbReference>
<reference evidence="18 19" key="1">
    <citation type="submission" date="2024-07" db="EMBL/GenBank/DDBJ databases">
        <title>Section-level genome sequencing and comparative genomics of Aspergillus sections Usti and Cavernicolus.</title>
        <authorList>
            <consortium name="Lawrence Berkeley National Laboratory"/>
            <person name="Nybo J.L."/>
            <person name="Vesth T.C."/>
            <person name="Theobald S."/>
            <person name="Frisvad J.C."/>
            <person name="Larsen T.O."/>
            <person name="Kjaerboelling I."/>
            <person name="Rothschild-Mancinelli K."/>
            <person name="Lyhne E.K."/>
            <person name="Kogle M.E."/>
            <person name="Barry K."/>
            <person name="Clum A."/>
            <person name="Na H."/>
            <person name="Ledsgaard L."/>
            <person name="Lin J."/>
            <person name="Lipzen A."/>
            <person name="Kuo A."/>
            <person name="Riley R."/>
            <person name="Mondo S."/>
            <person name="LaButti K."/>
            <person name="Haridas S."/>
            <person name="Pangalinan J."/>
            <person name="Salamov A.A."/>
            <person name="Simmons B.A."/>
            <person name="Magnuson J.K."/>
            <person name="Chen J."/>
            <person name="Drula E."/>
            <person name="Henrissat B."/>
            <person name="Wiebenga A."/>
            <person name="Lubbers R.J."/>
            <person name="Gomes A.C."/>
            <person name="Macurrencykelacurrency M.R."/>
            <person name="Stajich J."/>
            <person name="Grigoriev I.V."/>
            <person name="Mortensen U.H."/>
            <person name="De vries R.P."/>
            <person name="Baker S.E."/>
            <person name="Andersen M.R."/>
        </authorList>
    </citation>
    <scope>NUCLEOTIDE SEQUENCE [LARGE SCALE GENOMIC DNA]</scope>
    <source>
        <strain evidence="18 19">CBS 756.74</strain>
    </source>
</reference>
<name>A0ABR4KVA2_9EURO</name>
<evidence type="ECO:0000256" key="11">
    <source>
        <dbReference type="ARBA" id="ARBA00023277"/>
    </source>
</evidence>
<dbReference type="PIRSF" id="PIRSF026534">
    <property type="entry name" value="Endo_alpha-L-arabinosidase"/>
    <property type="match status" value="1"/>
</dbReference>
<organism evidence="18 19">
    <name type="scientific">Aspergillus pseudodeflectus</name>
    <dbReference type="NCBI Taxonomy" id="176178"/>
    <lineage>
        <taxon>Eukaryota</taxon>
        <taxon>Fungi</taxon>
        <taxon>Dikarya</taxon>
        <taxon>Ascomycota</taxon>
        <taxon>Pezizomycotina</taxon>
        <taxon>Eurotiomycetes</taxon>
        <taxon>Eurotiomycetidae</taxon>
        <taxon>Eurotiales</taxon>
        <taxon>Aspergillaceae</taxon>
        <taxon>Aspergillus</taxon>
        <taxon>Aspergillus subgen. Nidulantes</taxon>
    </lineage>
</organism>
<evidence type="ECO:0000256" key="9">
    <source>
        <dbReference type="ARBA" id="ARBA00022801"/>
    </source>
</evidence>
<comment type="similarity">
    <text evidence="4 15">Belongs to the glycosyl hydrolase 43 family.</text>
</comment>
<feature type="chain" id="PRO_5046579086" description="Arabinan endo-1,5-alpha-L-arabinosidase" evidence="17">
    <location>
        <begin position="20"/>
        <end position="403"/>
    </location>
</feature>
<dbReference type="RefSeq" id="XP_070902374.1">
    <property type="nucleotide sequence ID" value="XM_071044767.1"/>
</dbReference>
<feature type="region of interest" description="Disordered" evidence="16">
    <location>
        <begin position="38"/>
        <end position="60"/>
    </location>
</feature>
<dbReference type="Proteomes" id="UP001610444">
    <property type="component" value="Unassembled WGS sequence"/>
</dbReference>
<keyword evidence="13" id="KW-0624">Polysaccharide degradation</keyword>
<keyword evidence="19" id="KW-1185">Reference proteome</keyword>
<keyword evidence="7" id="KW-0858">Xylan degradation</keyword>
<comment type="pathway">
    <text evidence="3 15">Glycan metabolism; L-arabinan degradation.</text>
</comment>
<keyword evidence="9 15" id="KW-0378">Hydrolase</keyword>
<evidence type="ECO:0000256" key="16">
    <source>
        <dbReference type="SAM" id="MobiDB-lite"/>
    </source>
</evidence>
<proteinExistence type="inferred from homology"/>
<dbReference type="InterPro" id="IPR023296">
    <property type="entry name" value="Glyco_hydro_beta-prop_sf"/>
</dbReference>
<dbReference type="EC" id="3.2.1.99" evidence="5 15"/>
<feature type="signal peptide" evidence="17">
    <location>
        <begin position="1"/>
        <end position="19"/>
    </location>
</feature>
<dbReference type="InterPro" id="IPR016840">
    <property type="entry name" value="Glyco_hydro_43_endo_a_Ara-ase"/>
</dbReference>
<keyword evidence="8 17" id="KW-0732">Signal</keyword>
<evidence type="ECO:0000256" key="6">
    <source>
        <dbReference type="ARBA" id="ARBA00022525"/>
    </source>
</evidence>
<dbReference type="EMBL" id="JBFXLR010000008">
    <property type="protein sequence ID" value="KAL2856216.1"/>
    <property type="molecule type" value="Genomic_DNA"/>
</dbReference>
<dbReference type="Gene3D" id="2.115.10.20">
    <property type="entry name" value="Glycosyl hydrolase domain, family 43"/>
    <property type="match status" value="1"/>
</dbReference>
<evidence type="ECO:0000256" key="4">
    <source>
        <dbReference type="ARBA" id="ARBA00009865"/>
    </source>
</evidence>
<evidence type="ECO:0000256" key="5">
    <source>
        <dbReference type="ARBA" id="ARBA00012586"/>
    </source>
</evidence>
<gene>
    <name evidence="18" type="ORF">BJX68DRAFT_263711</name>
</gene>
<evidence type="ECO:0000256" key="8">
    <source>
        <dbReference type="ARBA" id="ARBA00022729"/>
    </source>
</evidence>
<keyword evidence="12 15" id="KW-0326">Glycosidase</keyword>
<dbReference type="GO" id="GO:0016787">
    <property type="term" value="F:hydrolase activity"/>
    <property type="evidence" value="ECO:0007669"/>
    <property type="project" value="UniProtKB-KW"/>
</dbReference>
<evidence type="ECO:0000256" key="3">
    <source>
        <dbReference type="ARBA" id="ARBA00004834"/>
    </source>
</evidence>
<keyword evidence="10" id="KW-0325">Glycoprotein</keyword>
<evidence type="ECO:0000256" key="13">
    <source>
        <dbReference type="ARBA" id="ARBA00023326"/>
    </source>
</evidence>
<evidence type="ECO:0000256" key="12">
    <source>
        <dbReference type="ARBA" id="ARBA00023295"/>
    </source>
</evidence>
<comment type="caution">
    <text evidence="18">The sequence shown here is derived from an EMBL/GenBank/DDBJ whole genome shotgun (WGS) entry which is preliminary data.</text>
</comment>
<dbReference type="GeneID" id="98159931"/>
<evidence type="ECO:0000256" key="17">
    <source>
        <dbReference type="SAM" id="SignalP"/>
    </source>
</evidence>
<comment type="catalytic activity">
    <reaction evidence="1 15">
        <text>Endohydrolysis of (1-&gt;5)-alpha-arabinofuranosidic linkages in (1-&gt;5)-arabinans.</text>
        <dbReference type="EC" id="3.2.1.99"/>
    </reaction>
</comment>
<keyword evidence="6" id="KW-0964">Secreted</keyword>
<dbReference type="Pfam" id="PF04616">
    <property type="entry name" value="Glyco_hydro_43"/>
    <property type="match status" value="1"/>
</dbReference>
<evidence type="ECO:0000256" key="14">
    <source>
        <dbReference type="ARBA" id="ARBA00025221"/>
    </source>
</evidence>
<evidence type="ECO:0000256" key="1">
    <source>
        <dbReference type="ARBA" id="ARBA00000375"/>
    </source>
</evidence>
<keyword evidence="11" id="KW-0119">Carbohydrate metabolism</keyword>
<evidence type="ECO:0000313" key="19">
    <source>
        <dbReference type="Proteomes" id="UP001610444"/>
    </source>
</evidence>
<evidence type="ECO:0000256" key="2">
    <source>
        <dbReference type="ARBA" id="ARBA00004613"/>
    </source>
</evidence>
<dbReference type="PANTHER" id="PTHR43301">
    <property type="entry name" value="ARABINAN ENDO-1,5-ALPHA-L-ARABINOSIDASE"/>
    <property type="match status" value="1"/>
</dbReference>
<dbReference type="SUPFAM" id="SSF75005">
    <property type="entry name" value="Arabinanase/levansucrase/invertase"/>
    <property type="match status" value="1"/>
</dbReference>
<evidence type="ECO:0000256" key="7">
    <source>
        <dbReference type="ARBA" id="ARBA00022651"/>
    </source>
</evidence>
<protein>
    <recommendedName>
        <fullName evidence="5 15">Arabinan endo-1,5-alpha-L-arabinosidase</fullName>
        <ecNumber evidence="5 15">3.2.1.99</ecNumber>
    </recommendedName>
</protein>
<evidence type="ECO:0000256" key="10">
    <source>
        <dbReference type="ARBA" id="ARBA00023180"/>
    </source>
</evidence>
<dbReference type="InterPro" id="IPR050727">
    <property type="entry name" value="GH43_arabinanases"/>
</dbReference>
<evidence type="ECO:0000313" key="18">
    <source>
        <dbReference type="EMBL" id="KAL2856216.1"/>
    </source>
</evidence>
<comment type="subcellular location">
    <subcellularLocation>
        <location evidence="2">Secreted</location>
    </subcellularLocation>
</comment>